<sequence>MIAFKTLMLSAAFFVSTIAVASAADKSCIEVTFPNIFDFGECLGQPQDMCHDPAEVVTVAEKMFLCAVNGISHLDIGSQLFLLEGVITEVFQRFGFGSLVNMIFSLCKTVGGAVSMFSKIGSSVFGGMFGGLVNTATSMLPLGDCTGLKAAGDIMCGQPVVFEFPSALNIGKCLNTTMSTCVGTHPNQALVIQQFFEAVTCVFTSVIVAPGNSVTSLFCTVANVVISILSSGPLEVVGSVMKQLENAIGMHC</sequence>
<protein>
    <submittedName>
        <fullName evidence="2">24 kDa family member</fullName>
    </submittedName>
</protein>
<feature type="chain" id="PRO_5007286471" evidence="1">
    <location>
        <begin position="24"/>
        <end position="252"/>
    </location>
</feature>
<feature type="signal peptide" evidence="1">
    <location>
        <begin position="1"/>
        <end position="23"/>
    </location>
</feature>
<organism evidence="2">
    <name type="scientific">Rhipicephalus appendiculatus</name>
    <name type="common">Brown ear tick</name>
    <dbReference type="NCBI Taxonomy" id="34631"/>
    <lineage>
        <taxon>Eukaryota</taxon>
        <taxon>Metazoa</taxon>
        <taxon>Ecdysozoa</taxon>
        <taxon>Arthropoda</taxon>
        <taxon>Chelicerata</taxon>
        <taxon>Arachnida</taxon>
        <taxon>Acari</taxon>
        <taxon>Parasitiformes</taxon>
        <taxon>Ixodida</taxon>
        <taxon>Ixodoidea</taxon>
        <taxon>Ixodidae</taxon>
        <taxon>Rhipicephalinae</taxon>
        <taxon>Rhipicephalus</taxon>
        <taxon>Rhipicephalus</taxon>
    </lineage>
</organism>
<dbReference type="AlphaFoldDB" id="A0A131Z0V7"/>
<dbReference type="EMBL" id="GEDV01003650">
    <property type="protein sequence ID" value="JAP84907.1"/>
    <property type="molecule type" value="Transcribed_RNA"/>
</dbReference>
<reference evidence="2" key="1">
    <citation type="journal article" date="2016" name="Ticks Tick Borne Dis.">
        <title>De novo assembly and annotation of the salivary gland transcriptome of Rhipicephalus appendiculatus male and female ticks during blood feeding.</title>
        <authorList>
            <person name="de Castro M.H."/>
            <person name="de Klerk D."/>
            <person name="Pienaar R."/>
            <person name="Latif A.A."/>
            <person name="Rees D.J."/>
            <person name="Mans B.J."/>
        </authorList>
    </citation>
    <scope>NUCLEOTIDE SEQUENCE</scope>
    <source>
        <tissue evidence="2">Salivary glands</tissue>
    </source>
</reference>
<accession>A0A131Z0V7</accession>
<proteinExistence type="predicted"/>
<evidence type="ECO:0000313" key="2">
    <source>
        <dbReference type="EMBL" id="JAP84907.1"/>
    </source>
</evidence>
<keyword evidence="1" id="KW-0732">Signal</keyword>
<evidence type="ECO:0000256" key="1">
    <source>
        <dbReference type="SAM" id="SignalP"/>
    </source>
</evidence>
<name>A0A131Z0V7_RHIAP</name>